<dbReference type="Gene3D" id="1.10.10.10">
    <property type="entry name" value="Winged helix-like DNA-binding domain superfamily/Winged helix DNA-binding domain"/>
    <property type="match status" value="1"/>
</dbReference>
<comment type="caution">
    <text evidence="6">The sequence shown here is derived from an EMBL/GenBank/DDBJ whole genome shotgun (WGS) entry which is preliminary data.</text>
</comment>
<evidence type="ECO:0000313" key="7">
    <source>
        <dbReference type="Proteomes" id="UP001219297"/>
    </source>
</evidence>
<dbReference type="RefSeq" id="WP_274732989.1">
    <property type="nucleotide sequence ID" value="NZ_CAMXYX010000011.1"/>
</dbReference>
<keyword evidence="4" id="KW-0804">Transcription</keyword>
<keyword evidence="7" id="KW-1185">Reference proteome</keyword>
<evidence type="ECO:0000259" key="5">
    <source>
        <dbReference type="PROSITE" id="PS50931"/>
    </source>
</evidence>
<dbReference type="CDD" id="cd05466">
    <property type="entry name" value="PBP2_LTTR_substrate"/>
    <property type="match status" value="1"/>
</dbReference>
<dbReference type="Proteomes" id="UP001219297">
    <property type="component" value="Unassembled WGS sequence"/>
</dbReference>
<evidence type="ECO:0000256" key="4">
    <source>
        <dbReference type="ARBA" id="ARBA00023163"/>
    </source>
</evidence>
<dbReference type="SUPFAM" id="SSF53850">
    <property type="entry name" value="Periplasmic binding protein-like II"/>
    <property type="match status" value="1"/>
</dbReference>
<keyword evidence="3" id="KW-0238">DNA-binding</keyword>
<dbReference type="GeneID" id="83609076"/>
<comment type="similarity">
    <text evidence="1">Belongs to the LysR transcriptional regulatory family.</text>
</comment>
<protein>
    <submittedName>
        <fullName evidence="6">LysR family transcriptional regulator</fullName>
    </submittedName>
</protein>
<organism evidence="6 7">
    <name type="scientific">Actinotignum sanguinis</name>
    <dbReference type="NCBI Taxonomy" id="1445614"/>
    <lineage>
        <taxon>Bacteria</taxon>
        <taxon>Bacillati</taxon>
        <taxon>Actinomycetota</taxon>
        <taxon>Actinomycetes</taxon>
        <taxon>Actinomycetales</taxon>
        <taxon>Actinomycetaceae</taxon>
        <taxon>Actinotignum</taxon>
    </lineage>
</organism>
<dbReference type="PANTHER" id="PTHR30419">
    <property type="entry name" value="HTH-TYPE TRANSCRIPTIONAL REGULATOR YBHD"/>
    <property type="match status" value="1"/>
</dbReference>
<dbReference type="InterPro" id="IPR050950">
    <property type="entry name" value="HTH-type_LysR_regulators"/>
</dbReference>
<dbReference type="PROSITE" id="PS50931">
    <property type="entry name" value="HTH_LYSR"/>
    <property type="match status" value="1"/>
</dbReference>
<dbReference type="EMBL" id="JARBHI010000006">
    <property type="protein sequence ID" value="MDE1656101.1"/>
    <property type="molecule type" value="Genomic_DNA"/>
</dbReference>
<dbReference type="InterPro" id="IPR036388">
    <property type="entry name" value="WH-like_DNA-bd_sf"/>
</dbReference>
<name>A0ABT5V7E8_9ACTO</name>
<proteinExistence type="inferred from homology"/>
<dbReference type="InterPro" id="IPR000847">
    <property type="entry name" value="LysR_HTH_N"/>
</dbReference>
<keyword evidence="2" id="KW-0805">Transcription regulation</keyword>
<dbReference type="Pfam" id="PF03466">
    <property type="entry name" value="LysR_substrate"/>
    <property type="match status" value="1"/>
</dbReference>
<dbReference type="Pfam" id="PF00126">
    <property type="entry name" value="HTH_1"/>
    <property type="match status" value="1"/>
</dbReference>
<sequence length="317" mass="34337">MRIDRLEWLESFVAVAKLSSFSRAARLLHSSQSRVSLHVANLERATGHTLVDRSHVPCTLTAKGETFLPRAEEILVKLRDAVEELHTESGRLVGSVTLGVIPSVSAVLCPGLLAQLQLEEPGISVNLLERTSAELLDKVTSGSTQLAIVSQFSSLPSIPESQRLWWEPYVAVVRQNSPDFQGVEVVNPGDLAEITLGLTGAPGLTIDPEMRVAFDVWQLEPRIAEFRTEQPQTLLNMCKAGLLTPVINLLAFRSCDHEGLRAIPIAGDYGREVAVVANTAVPVTPIGQYLRDLILAIPLPAGVHSLQPQRGDAGDTS</sequence>
<accession>A0ABT5V7E8</accession>
<dbReference type="InterPro" id="IPR005119">
    <property type="entry name" value="LysR_subst-bd"/>
</dbReference>
<dbReference type="Gene3D" id="3.40.190.10">
    <property type="entry name" value="Periplasmic binding protein-like II"/>
    <property type="match status" value="2"/>
</dbReference>
<evidence type="ECO:0000256" key="3">
    <source>
        <dbReference type="ARBA" id="ARBA00023125"/>
    </source>
</evidence>
<evidence type="ECO:0000256" key="2">
    <source>
        <dbReference type="ARBA" id="ARBA00023015"/>
    </source>
</evidence>
<feature type="domain" description="HTH lysR-type" evidence="5">
    <location>
        <begin position="4"/>
        <end position="61"/>
    </location>
</feature>
<dbReference type="SUPFAM" id="SSF46785">
    <property type="entry name" value="Winged helix' DNA-binding domain"/>
    <property type="match status" value="1"/>
</dbReference>
<evidence type="ECO:0000256" key="1">
    <source>
        <dbReference type="ARBA" id="ARBA00009437"/>
    </source>
</evidence>
<reference evidence="6 7" key="1">
    <citation type="submission" date="2023-02" db="EMBL/GenBank/DDBJ databases">
        <title>Defining the Infant Male Urobiome and Moving Towards Mechanisms in Urobiome Research.</title>
        <authorList>
            <person name="Reasoner S."/>
            <person name="Flores V."/>
            <person name="Van Horn G."/>
            <person name="Morales G."/>
            <person name="Peard L."/>
            <person name="Abelson B."/>
            <person name="Manuel C."/>
            <person name="Lee J."/>
            <person name="Baker B."/>
            <person name="Williams T."/>
            <person name="Schmitz J."/>
            <person name="Clayton D."/>
            <person name="Hadjifrangiskou M."/>
        </authorList>
    </citation>
    <scope>NUCLEOTIDE SEQUENCE [LARGE SCALE GENOMIC DNA]</scope>
    <source>
        <strain evidence="6 7">AS1053</strain>
    </source>
</reference>
<dbReference type="InterPro" id="IPR036390">
    <property type="entry name" value="WH_DNA-bd_sf"/>
</dbReference>
<evidence type="ECO:0000313" key="6">
    <source>
        <dbReference type="EMBL" id="MDE1656101.1"/>
    </source>
</evidence>
<gene>
    <name evidence="6" type="ORF">PWJ81_03365</name>
</gene>